<evidence type="ECO:0000313" key="3">
    <source>
        <dbReference type="EMBL" id="GAI17630.1"/>
    </source>
</evidence>
<dbReference type="GO" id="GO:0042910">
    <property type="term" value="F:xenobiotic transmembrane transporter activity"/>
    <property type="evidence" value="ECO:0007669"/>
    <property type="project" value="InterPro"/>
</dbReference>
<keyword evidence="2" id="KW-0472">Membrane</keyword>
<dbReference type="EMBL" id="BARV01005776">
    <property type="protein sequence ID" value="GAI17630.1"/>
    <property type="molecule type" value="Genomic_DNA"/>
</dbReference>
<gene>
    <name evidence="3" type="ORF">S06H3_11727</name>
</gene>
<evidence type="ECO:0008006" key="4">
    <source>
        <dbReference type="Google" id="ProtNLM"/>
    </source>
</evidence>
<comment type="caution">
    <text evidence="3">The sequence shown here is derived from an EMBL/GenBank/DDBJ whole genome shotgun (WGS) entry which is preliminary data.</text>
</comment>
<feature type="transmembrane region" description="Helical" evidence="2">
    <location>
        <begin position="173"/>
        <end position="195"/>
    </location>
</feature>
<dbReference type="Pfam" id="PF01554">
    <property type="entry name" value="MatE"/>
    <property type="match status" value="1"/>
</dbReference>
<dbReference type="NCBIfam" id="TIGR00797">
    <property type="entry name" value="matE"/>
    <property type="match status" value="1"/>
</dbReference>
<keyword evidence="2" id="KW-1133">Transmembrane helix</keyword>
<dbReference type="InterPro" id="IPR002528">
    <property type="entry name" value="MATE_fam"/>
</dbReference>
<keyword evidence="2" id="KW-0812">Transmembrane</keyword>
<feature type="transmembrane region" description="Helical" evidence="2">
    <location>
        <begin position="145"/>
        <end position="167"/>
    </location>
</feature>
<proteinExistence type="predicted"/>
<protein>
    <recommendedName>
        <fullName evidence="4">Polysaccharide biosynthesis protein C-terminal domain-containing protein</fullName>
    </recommendedName>
</protein>
<dbReference type="GO" id="GO:0005886">
    <property type="term" value="C:plasma membrane"/>
    <property type="evidence" value="ECO:0007669"/>
    <property type="project" value="TreeGrafter"/>
</dbReference>
<keyword evidence="1" id="KW-0813">Transport</keyword>
<feature type="transmembrane region" description="Helical" evidence="2">
    <location>
        <begin position="239"/>
        <end position="257"/>
    </location>
</feature>
<feature type="transmembrane region" description="Helical" evidence="2">
    <location>
        <begin position="112"/>
        <end position="133"/>
    </location>
</feature>
<dbReference type="GO" id="GO:0015297">
    <property type="term" value="F:antiporter activity"/>
    <property type="evidence" value="ECO:0007669"/>
    <property type="project" value="InterPro"/>
</dbReference>
<name>X1MSG9_9ZZZZ</name>
<evidence type="ECO:0000256" key="1">
    <source>
        <dbReference type="ARBA" id="ARBA00022448"/>
    </source>
</evidence>
<dbReference type="PANTHER" id="PTHR43298:SF2">
    <property type="entry name" value="FMN_FAD EXPORTER YEEO-RELATED"/>
    <property type="match status" value="1"/>
</dbReference>
<dbReference type="PANTHER" id="PTHR43298">
    <property type="entry name" value="MULTIDRUG RESISTANCE PROTEIN NORM-RELATED"/>
    <property type="match status" value="1"/>
</dbReference>
<reference evidence="3" key="1">
    <citation type="journal article" date="2014" name="Front. Microbiol.">
        <title>High frequency of phylogenetically diverse reductive dehalogenase-homologous genes in deep subseafloor sedimentary metagenomes.</title>
        <authorList>
            <person name="Kawai M."/>
            <person name="Futagami T."/>
            <person name="Toyoda A."/>
            <person name="Takaki Y."/>
            <person name="Nishi S."/>
            <person name="Hori S."/>
            <person name="Arai W."/>
            <person name="Tsubouchi T."/>
            <person name="Morono Y."/>
            <person name="Uchiyama I."/>
            <person name="Ito T."/>
            <person name="Fujiyama A."/>
            <person name="Inagaki F."/>
            <person name="Takami H."/>
        </authorList>
    </citation>
    <scope>NUCLEOTIDE SEQUENCE</scope>
    <source>
        <strain evidence="3">Expedition CK06-06</strain>
    </source>
</reference>
<evidence type="ECO:0000256" key="2">
    <source>
        <dbReference type="SAM" id="Phobius"/>
    </source>
</evidence>
<dbReference type="InterPro" id="IPR050222">
    <property type="entry name" value="MATE_MdtK"/>
</dbReference>
<organism evidence="3">
    <name type="scientific">marine sediment metagenome</name>
    <dbReference type="NCBI Taxonomy" id="412755"/>
    <lineage>
        <taxon>unclassified sequences</taxon>
        <taxon>metagenomes</taxon>
        <taxon>ecological metagenomes</taxon>
    </lineage>
</organism>
<sequence length="305" mass="32807">MIGFAALNIYDIVDMFWVAKLGAEPVAAITIFSSFYWVISSANQIAGTGSVAVISRRYGEKNYPETERAIKDTILLKWMLAIFFGSIGFFLIDKILVLLGAKGDVVNMGIRYGKVQFLGLGFAFSTFTIYTALRSIGNPNIAMAIMLGSTGLNLILDPFLIFGWWFFPKLGVVGAAVASVISFSTAFFTGLLVFFSGKCNVTLHLKSRVRLKVKSLLQIIRIGLPTGINNISFSFARLIIMPLVAVFGTGVVAIYGIGMRISSLGIMVIVGMGLKVSGMSIILLTSASSKAPTITLPNPKSTAAK</sequence>
<accession>X1MSG9</accession>
<feature type="transmembrane region" description="Helical" evidence="2">
    <location>
        <begin position="264"/>
        <end position="287"/>
    </location>
</feature>
<feature type="transmembrane region" description="Helical" evidence="2">
    <location>
        <begin position="74"/>
        <end position="92"/>
    </location>
</feature>
<dbReference type="AlphaFoldDB" id="X1MSG9"/>